<dbReference type="Proteomes" id="UP000375470">
    <property type="component" value="Segment"/>
</dbReference>
<dbReference type="GeneID" id="65122840"/>
<evidence type="ECO:0000313" key="3">
    <source>
        <dbReference type="Proteomes" id="UP000375470"/>
    </source>
</evidence>
<dbReference type="RefSeq" id="YP_010104884.1">
    <property type="nucleotide sequence ID" value="NC_055822.1"/>
</dbReference>
<dbReference type="KEGG" id="vg:65122840"/>
<proteinExistence type="predicted"/>
<reference evidence="2 3" key="1">
    <citation type="submission" date="2019-09" db="EMBL/GenBank/DDBJ databases">
        <authorList>
            <person name="Cummings J.R."/>
            <person name="Eaglin Z.M."/>
            <person name="Kluemper A.J."/>
            <person name="Powell E.A."/>
            <person name="Stamm J."/>
            <person name="Thompson S.A."/>
            <person name="Tolsma S."/>
            <person name="Caruso S.M."/>
            <person name="Garlena R.A."/>
            <person name="Russell D.A."/>
            <person name="Pope W.H."/>
            <person name="Jacobs-Se D."/>
            <person name="Hatfull G.F."/>
        </authorList>
    </citation>
    <scope>NUCLEOTIDE SEQUENCE [LARGE SCALE GENOMIC DNA]</scope>
</reference>
<evidence type="ECO:0000256" key="1">
    <source>
        <dbReference type="SAM" id="MobiDB-lite"/>
    </source>
</evidence>
<sequence>MAYYQISQFYYNSETNNIIVQFALVGEPPEYDTLAGDLPYDVYEAEIFLDAGQNKVGQYIPGSSDGTIEPQTLGRDIGQSPQEIPDVPLPPA</sequence>
<name>A0A5Q2WIQ1_9CAUD</name>
<dbReference type="EMBL" id="MN444876">
    <property type="protein sequence ID" value="QGH76427.1"/>
    <property type="molecule type" value="Genomic_DNA"/>
</dbReference>
<gene>
    <name evidence="2" type="primary">126</name>
    <name evidence="2" type="ORF">SEA_DAUBENSKI_131</name>
</gene>
<feature type="region of interest" description="Disordered" evidence="1">
    <location>
        <begin position="60"/>
        <end position="92"/>
    </location>
</feature>
<organism evidence="2 3">
    <name type="scientific">Streptomyces phage Daubenski</name>
    <dbReference type="NCBI Taxonomy" id="2653725"/>
    <lineage>
        <taxon>Viruses</taxon>
        <taxon>Duplodnaviria</taxon>
        <taxon>Heunggongvirae</taxon>
        <taxon>Uroviricota</taxon>
        <taxon>Caudoviricetes</taxon>
        <taxon>Stanwilliamsviridae</taxon>
        <taxon>Boydwoodruffvirinae</taxon>
        <taxon>Samistivirus</taxon>
        <taxon>Samistivirus daubenski</taxon>
    </lineage>
</organism>
<protein>
    <submittedName>
        <fullName evidence="2">Uncharacterized protein</fullName>
    </submittedName>
</protein>
<evidence type="ECO:0000313" key="2">
    <source>
        <dbReference type="EMBL" id="QGH76427.1"/>
    </source>
</evidence>
<accession>A0A5Q2WIQ1</accession>
<keyword evidence="3" id="KW-1185">Reference proteome</keyword>